<accession>A0AAP4A245</accession>
<dbReference type="RefSeq" id="WP_023989733.1">
    <property type="nucleotide sequence ID" value="NZ_CP011420.1"/>
</dbReference>
<dbReference type="EMBL" id="JARVWT010000013">
    <property type="protein sequence ID" value="MDH2333851.1"/>
    <property type="molecule type" value="Genomic_DNA"/>
</dbReference>
<dbReference type="AlphaFoldDB" id="A0AAP4A245"/>
<proteinExistence type="predicted"/>
<name>A0AAP4A245_PAEPO</name>
<reference evidence="1" key="1">
    <citation type="submission" date="2023-04" db="EMBL/GenBank/DDBJ databases">
        <title>Uncovering the Secrets of Slow-Growing Bacteria in Tropical Savanna Soil through Cultivation and Genomic Analysis.</title>
        <authorList>
            <person name="Goncalves O.S."/>
            <person name="Santana M.F."/>
        </authorList>
    </citation>
    <scope>NUCLEOTIDE SEQUENCE</scope>
    <source>
        <strain evidence="1">ANTI</strain>
    </source>
</reference>
<gene>
    <name evidence="1" type="ORF">QDS18_23560</name>
</gene>
<sequence length="48" mass="5420">MVSELCCILENEHLVPMLYADLKNSVSNQVYKNIAFEEGGKITDIAFE</sequence>
<dbReference type="Proteomes" id="UP001229409">
    <property type="component" value="Unassembled WGS sequence"/>
</dbReference>
<evidence type="ECO:0000313" key="1">
    <source>
        <dbReference type="EMBL" id="MDH2333851.1"/>
    </source>
</evidence>
<evidence type="ECO:0000313" key="2">
    <source>
        <dbReference type="Proteomes" id="UP001229409"/>
    </source>
</evidence>
<comment type="caution">
    <text evidence="1">The sequence shown here is derived from an EMBL/GenBank/DDBJ whole genome shotgun (WGS) entry which is preliminary data.</text>
</comment>
<organism evidence="1 2">
    <name type="scientific">Paenibacillus polymyxa</name>
    <name type="common">Bacillus polymyxa</name>
    <dbReference type="NCBI Taxonomy" id="1406"/>
    <lineage>
        <taxon>Bacteria</taxon>
        <taxon>Bacillati</taxon>
        <taxon>Bacillota</taxon>
        <taxon>Bacilli</taxon>
        <taxon>Bacillales</taxon>
        <taxon>Paenibacillaceae</taxon>
        <taxon>Paenibacillus</taxon>
    </lineage>
</organism>
<protein>
    <submittedName>
        <fullName evidence="1">Uncharacterized protein</fullName>
    </submittedName>
</protein>